<dbReference type="Proteomes" id="UP000199289">
    <property type="component" value="Unassembled WGS sequence"/>
</dbReference>
<reference evidence="5" key="2">
    <citation type="submission" date="2016-10" db="EMBL/GenBank/DDBJ databases">
        <authorList>
            <person name="Varghese N."/>
            <person name="Submissions S."/>
        </authorList>
    </citation>
    <scope>NUCLEOTIDE SEQUENCE [LARGE SCALE GENOMIC DNA]</scope>
    <source>
        <strain evidence="5">CGMCC 1.12397</strain>
    </source>
</reference>
<evidence type="ECO:0000256" key="1">
    <source>
        <dbReference type="SAM" id="MobiDB-lite"/>
    </source>
</evidence>
<reference evidence="3 6" key="3">
    <citation type="submission" date="2018-07" db="EMBL/GenBank/DDBJ databases">
        <title>Genome sequence of extremly halophilic archaeon Halopelagius longus strain BC12-B1.</title>
        <authorList>
            <person name="Zhang X."/>
        </authorList>
    </citation>
    <scope>NUCLEOTIDE SEQUENCE [LARGE SCALE GENOMIC DNA]</scope>
    <source>
        <strain evidence="3 6">BC12-B1</strain>
    </source>
</reference>
<sequence>MLFAVHPGGAGPRGRAPESRAGDEALGRGHYVCGAVSLGAALLAMFLAYSVLVAVASLVPLLSTTTIAFAGVLTWLLLWLLFDSVRLWLLGRTTA</sequence>
<keyword evidence="2" id="KW-1133">Transmembrane helix</keyword>
<evidence type="ECO:0000313" key="5">
    <source>
        <dbReference type="Proteomes" id="UP000199289"/>
    </source>
</evidence>
<dbReference type="Proteomes" id="UP000255421">
    <property type="component" value="Unassembled WGS sequence"/>
</dbReference>
<evidence type="ECO:0000256" key="2">
    <source>
        <dbReference type="SAM" id="Phobius"/>
    </source>
</evidence>
<evidence type="ECO:0000313" key="4">
    <source>
        <dbReference type="EMBL" id="SDQ48187.1"/>
    </source>
</evidence>
<gene>
    <name evidence="3" type="ORF">DWB78_02490</name>
    <name evidence="4" type="ORF">SAMN05216278_1684</name>
</gene>
<keyword evidence="2" id="KW-0812">Transmembrane</keyword>
<dbReference type="EMBL" id="FNKQ01000002">
    <property type="protein sequence ID" value="SDQ48187.1"/>
    <property type="molecule type" value="Genomic_DNA"/>
</dbReference>
<reference evidence="4" key="1">
    <citation type="submission" date="2016-10" db="EMBL/GenBank/DDBJ databases">
        <authorList>
            <person name="de Groot N.N."/>
        </authorList>
    </citation>
    <scope>NUCLEOTIDE SEQUENCE [LARGE SCALE GENOMIC DNA]</scope>
    <source>
        <strain evidence="4">CGMCC 1.12397</strain>
    </source>
</reference>
<protein>
    <submittedName>
        <fullName evidence="4">Uncharacterized protein</fullName>
    </submittedName>
</protein>
<feature type="region of interest" description="Disordered" evidence="1">
    <location>
        <begin position="1"/>
        <end position="22"/>
    </location>
</feature>
<name>A0A1H1B8D3_9EURY</name>
<dbReference type="AlphaFoldDB" id="A0A1H1B8D3"/>
<accession>A0A1H1B8D3</accession>
<evidence type="ECO:0000313" key="3">
    <source>
        <dbReference type="EMBL" id="RDI70683.1"/>
    </source>
</evidence>
<proteinExistence type="predicted"/>
<keyword evidence="6" id="KW-1185">Reference proteome</keyword>
<dbReference type="RefSeq" id="WP_114936164.1">
    <property type="nucleotide sequence ID" value="NZ_FNKQ01000002.1"/>
</dbReference>
<organism evidence="4 5">
    <name type="scientific">Halopelagius longus</name>
    <dbReference type="NCBI Taxonomy" id="1236180"/>
    <lineage>
        <taxon>Archaea</taxon>
        <taxon>Methanobacteriati</taxon>
        <taxon>Methanobacteriota</taxon>
        <taxon>Stenosarchaea group</taxon>
        <taxon>Halobacteria</taxon>
        <taxon>Halobacteriales</taxon>
        <taxon>Haloferacaceae</taxon>
    </lineage>
</organism>
<keyword evidence="2" id="KW-0472">Membrane</keyword>
<feature type="transmembrane region" description="Helical" evidence="2">
    <location>
        <begin position="29"/>
        <end position="52"/>
    </location>
</feature>
<feature type="transmembrane region" description="Helical" evidence="2">
    <location>
        <begin position="58"/>
        <end position="82"/>
    </location>
</feature>
<evidence type="ECO:0000313" key="6">
    <source>
        <dbReference type="Proteomes" id="UP000255421"/>
    </source>
</evidence>
<dbReference type="EMBL" id="QQST01000001">
    <property type="protein sequence ID" value="RDI70683.1"/>
    <property type="molecule type" value="Genomic_DNA"/>
</dbReference>